<dbReference type="PRINTS" id="PR00420">
    <property type="entry name" value="RNGMNOXGNASE"/>
</dbReference>
<keyword evidence="2" id="KW-0503">Monooxygenase</keyword>
<evidence type="ECO:0000256" key="1">
    <source>
        <dbReference type="ARBA" id="ARBA00023002"/>
    </source>
</evidence>
<dbReference type="InterPro" id="IPR044560">
    <property type="entry name" value="MOase"/>
</dbReference>
<dbReference type="SUPFAM" id="SSF51905">
    <property type="entry name" value="FAD/NAD(P)-binding domain"/>
    <property type="match status" value="1"/>
</dbReference>
<sequence>MATTTSVSLHHSYSSTLHLRKPKQLPRKTLSIRLSLVVKSTTQRQEDIVIVGAGIGGLATAVSLRRLGVRTLVLEQAESLRTGGTSLTLFKNGWRVLDAMGVGDQLRSQFLEIQGMVVKSEDGRELRSFNFKDEDQSQEVRAVERRILLETLANQLPPDAVRFSSKLARIERRNTGEGETLLKLEDGAQLSAKVVIGCDGIRSLVAKWMGFPEPKYVGHCAFRGLALYLDGQPYEPKVSYVYGRGLRAGIVPVSPTRVYWFVCFNNPSPGPKITDPTVLRRQVKDLVMNWPPELLNVIDQTPDDTIIRTPLVDRWLWPTISPQAASGRVVLVGDAWHPMTPNLGQGACCALEDAVVLSKKLGDAIQNKSLSIEDAFRSYGSERWPRIFPLQIRANLVGSLLQWENPVVCSVRNNVIIPKLVRLGPMLEHTNFECEPL</sequence>
<gene>
    <name evidence="5" type="ORF">RJ641_000987</name>
</gene>
<keyword evidence="6" id="KW-1185">Reference proteome</keyword>
<dbReference type="EMBL" id="JBAMMX010000001">
    <property type="protein sequence ID" value="KAK6947514.1"/>
    <property type="molecule type" value="Genomic_DNA"/>
</dbReference>
<dbReference type="InterPro" id="IPR002938">
    <property type="entry name" value="FAD-bd"/>
</dbReference>
<comment type="similarity">
    <text evidence="3">Belongs to the 3-hydroxybenzoate 6-hydroxylase family.</text>
</comment>
<keyword evidence="1" id="KW-0560">Oxidoreductase</keyword>
<feature type="domain" description="FAD-binding" evidence="4">
    <location>
        <begin position="47"/>
        <end position="385"/>
    </location>
</feature>
<protein>
    <submittedName>
        <fullName evidence="5">FAD-binding domain</fullName>
    </submittedName>
</protein>
<dbReference type="PANTHER" id="PTHR45934">
    <property type="entry name" value="FAD/NAD(P)-BINDING OXIDOREDUCTASE FAMILY PROTEIN"/>
    <property type="match status" value="1"/>
</dbReference>
<dbReference type="GO" id="GO:0071949">
    <property type="term" value="F:FAD binding"/>
    <property type="evidence" value="ECO:0007669"/>
    <property type="project" value="InterPro"/>
</dbReference>
<proteinExistence type="inferred from homology"/>
<reference evidence="5 6" key="1">
    <citation type="submission" date="2023-12" db="EMBL/GenBank/DDBJ databases">
        <title>A high-quality genome assembly for Dillenia turbinata (Dilleniales).</title>
        <authorList>
            <person name="Chanderbali A."/>
        </authorList>
    </citation>
    <scope>NUCLEOTIDE SEQUENCE [LARGE SCALE GENOMIC DNA]</scope>
    <source>
        <strain evidence="5">LSX21</strain>
        <tissue evidence="5">Leaf</tissue>
    </source>
</reference>
<dbReference type="PANTHER" id="PTHR45934:SF9">
    <property type="entry name" value="FAD_NAD(P)-BINDING OXIDOREDUCTASE FAMILY PROTEIN"/>
    <property type="match status" value="1"/>
</dbReference>
<dbReference type="Gene3D" id="3.50.50.60">
    <property type="entry name" value="FAD/NAD(P)-binding domain"/>
    <property type="match status" value="1"/>
</dbReference>
<dbReference type="GO" id="GO:0004497">
    <property type="term" value="F:monooxygenase activity"/>
    <property type="evidence" value="ECO:0007669"/>
    <property type="project" value="UniProtKB-KW"/>
</dbReference>
<evidence type="ECO:0000256" key="2">
    <source>
        <dbReference type="ARBA" id="ARBA00023033"/>
    </source>
</evidence>
<dbReference type="InterPro" id="IPR036188">
    <property type="entry name" value="FAD/NAD-bd_sf"/>
</dbReference>
<evidence type="ECO:0000313" key="5">
    <source>
        <dbReference type="EMBL" id="KAK6947514.1"/>
    </source>
</evidence>
<dbReference type="Pfam" id="PF01494">
    <property type="entry name" value="FAD_binding_3"/>
    <property type="match status" value="1"/>
</dbReference>
<dbReference type="Proteomes" id="UP001370490">
    <property type="component" value="Unassembled WGS sequence"/>
</dbReference>
<organism evidence="5 6">
    <name type="scientific">Dillenia turbinata</name>
    <dbReference type="NCBI Taxonomy" id="194707"/>
    <lineage>
        <taxon>Eukaryota</taxon>
        <taxon>Viridiplantae</taxon>
        <taxon>Streptophyta</taxon>
        <taxon>Embryophyta</taxon>
        <taxon>Tracheophyta</taxon>
        <taxon>Spermatophyta</taxon>
        <taxon>Magnoliopsida</taxon>
        <taxon>eudicotyledons</taxon>
        <taxon>Gunneridae</taxon>
        <taxon>Pentapetalae</taxon>
        <taxon>Dilleniales</taxon>
        <taxon>Dilleniaceae</taxon>
        <taxon>Dillenia</taxon>
    </lineage>
</organism>
<name>A0AAN8W7D2_9MAGN</name>
<evidence type="ECO:0000313" key="6">
    <source>
        <dbReference type="Proteomes" id="UP001370490"/>
    </source>
</evidence>
<dbReference type="AlphaFoldDB" id="A0AAN8W7D2"/>
<comment type="caution">
    <text evidence="5">The sequence shown here is derived from an EMBL/GenBank/DDBJ whole genome shotgun (WGS) entry which is preliminary data.</text>
</comment>
<accession>A0AAN8W7D2</accession>
<evidence type="ECO:0000259" key="4">
    <source>
        <dbReference type="Pfam" id="PF01494"/>
    </source>
</evidence>
<evidence type="ECO:0000256" key="3">
    <source>
        <dbReference type="ARBA" id="ARBA00024018"/>
    </source>
</evidence>